<feature type="region of interest" description="Disordered" evidence="1">
    <location>
        <begin position="62"/>
        <end position="90"/>
    </location>
</feature>
<dbReference type="EMBL" id="GBEZ01024978">
    <property type="protein sequence ID" value="JAC62065.1"/>
    <property type="molecule type" value="Transcribed_RNA"/>
</dbReference>
<evidence type="ECO:0000256" key="1">
    <source>
        <dbReference type="SAM" id="MobiDB-lite"/>
    </source>
</evidence>
<protein>
    <submittedName>
        <fullName evidence="2">Uncharacterized protein</fullName>
    </submittedName>
</protein>
<proteinExistence type="predicted"/>
<sequence>PTTVDLSILCLRRGRSRDGRDRWGGGVNGLLFREAHVAESATLRVWARKAGGACPQVPRSRPVAVGGFPRQARVGAGREKDGPQVPHHWL</sequence>
<feature type="non-terminal residue" evidence="2">
    <location>
        <position position="90"/>
    </location>
</feature>
<gene>
    <name evidence="2" type="ORF">TSPGSL018_24382</name>
</gene>
<reference evidence="2" key="1">
    <citation type="submission" date="2014-05" db="EMBL/GenBank/DDBJ databases">
        <title>The transcriptome of the halophilic microalga Tetraselmis sp. GSL018 isolated from the Great Salt Lake, Utah.</title>
        <authorList>
            <person name="Jinkerson R.E."/>
            <person name="D'Adamo S."/>
            <person name="Posewitz M.C."/>
        </authorList>
    </citation>
    <scope>NUCLEOTIDE SEQUENCE</scope>
    <source>
        <strain evidence="2">GSL018</strain>
    </source>
</reference>
<name>A0A061QUF5_9CHLO</name>
<organism evidence="2">
    <name type="scientific">Tetraselmis sp. GSL018</name>
    <dbReference type="NCBI Taxonomy" id="582737"/>
    <lineage>
        <taxon>Eukaryota</taxon>
        <taxon>Viridiplantae</taxon>
        <taxon>Chlorophyta</taxon>
        <taxon>core chlorophytes</taxon>
        <taxon>Chlorodendrophyceae</taxon>
        <taxon>Chlorodendrales</taxon>
        <taxon>Chlorodendraceae</taxon>
        <taxon>Tetraselmis</taxon>
    </lineage>
</organism>
<accession>A0A061QUF5</accession>
<evidence type="ECO:0000313" key="2">
    <source>
        <dbReference type="EMBL" id="JAC62065.1"/>
    </source>
</evidence>
<dbReference type="AlphaFoldDB" id="A0A061QUF5"/>
<feature type="non-terminal residue" evidence="2">
    <location>
        <position position="1"/>
    </location>
</feature>